<name>A0AAU9PB13_9ASTR</name>
<reference evidence="2 3" key="1">
    <citation type="submission" date="2022-01" db="EMBL/GenBank/DDBJ databases">
        <authorList>
            <person name="Xiong W."/>
            <person name="Schranz E."/>
        </authorList>
    </citation>
    <scope>NUCLEOTIDE SEQUENCE [LARGE SCALE GENOMIC DNA]</scope>
</reference>
<dbReference type="Proteomes" id="UP001157418">
    <property type="component" value="Unassembled WGS sequence"/>
</dbReference>
<evidence type="ECO:0000313" key="2">
    <source>
        <dbReference type="EMBL" id="CAH1447275.1"/>
    </source>
</evidence>
<organism evidence="2 3">
    <name type="scientific">Lactuca virosa</name>
    <dbReference type="NCBI Taxonomy" id="75947"/>
    <lineage>
        <taxon>Eukaryota</taxon>
        <taxon>Viridiplantae</taxon>
        <taxon>Streptophyta</taxon>
        <taxon>Embryophyta</taxon>
        <taxon>Tracheophyta</taxon>
        <taxon>Spermatophyta</taxon>
        <taxon>Magnoliopsida</taxon>
        <taxon>eudicotyledons</taxon>
        <taxon>Gunneridae</taxon>
        <taxon>Pentapetalae</taxon>
        <taxon>asterids</taxon>
        <taxon>campanulids</taxon>
        <taxon>Asterales</taxon>
        <taxon>Asteraceae</taxon>
        <taxon>Cichorioideae</taxon>
        <taxon>Cichorieae</taxon>
        <taxon>Lactucinae</taxon>
        <taxon>Lactuca</taxon>
    </lineage>
</organism>
<evidence type="ECO:0000313" key="3">
    <source>
        <dbReference type="Proteomes" id="UP001157418"/>
    </source>
</evidence>
<evidence type="ECO:0000256" key="1">
    <source>
        <dbReference type="SAM" id="MobiDB-lite"/>
    </source>
</evidence>
<proteinExistence type="predicted"/>
<comment type="caution">
    <text evidence="2">The sequence shown here is derived from an EMBL/GenBank/DDBJ whole genome shotgun (WGS) entry which is preliminary data.</text>
</comment>
<accession>A0AAU9PB13</accession>
<protein>
    <submittedName>
        <fullName evidence="2">Uncharacterized protein</fullName>
    </submittedName>
</protein>
<gene>
    <name evidence="2" type="ORF">LVIROSA_LOCUS32897</name>
</gene>
<sequence length="207" mass="23154">MAKDNHPVHTAFSILTQGLLDEIIKSVYVDPQFKPILPSKDHPINVSPEGYVGVYTMFFRSGLRLPAFEFLNSILGLLNHDHDPNPELNVDELSTVDRLVSSYVKWYDPNNSILELARLEGVLYVVDKPPAPTLRAQSSTLLERLLQNHNTPSSKVAKRPTMRSRTPDKCEAVLESKSSIDSLTQPEPGDLVVISSSPPNKRKKKDD</sequence>
<dbReference type="AlphaFoldDB" id="A0AAU9PB13"/>
<keyword evidence="3" id="KW-1185">Reference proteome</keyword>
<feature type="region of interest" description="Disordered" evidence="1">
    <location>
        <begin position="147"/>
        <end position="207"/>
    </location>
</feature>
<feature type="compositionally biased region" description="Basic and acidic residues" evidence="1">
    <location>
        <begin position="165"/>
        <end position="174"/>
    </location>
</feature>
<dbReference type="EMBL" id="CAKMRJ010005523">
    <property type="protein sequence ID" value="CAH1447275.1"/>
    <property type="molecule type" value="Genomic_DNA"/>
</dbReference>
<feature type="compositionally biased region" description="Polar residues" evidence="1">
    <location>
        <begin position="176"/>
        <end position="185"/>
    </location>
</feature>